<reference evidence="2" key="1">
    <citation type="journal article" date="2022" name="Mol. Ecol. Resour.">
        <title>The genomes of chicory, endive, great burdock and yacon provide insights into Asteraceae palaeo-polyploidization history and plant inulin production.</title>
        <authorList>
            <person name="Fan W."/>
            <person name="Wang S."/>
            <person name="Wang H."/>
            <person name="Wang A."/>
            <person name="Jiang F."/>
            <person name="Liu H."/>
            <person name="Zhao H."/>
            <person name="Xu D."/>
            <person name="Zhang Y."/>
        </authorList>
    </citation>
    <scope>NUCLEOTIDE SEQUENCE [LARGE SCALE GENOMIC DNA]</scope>
    <source>
        <strain evidence="2">cv. Niubang</strain>
    </source>
</reference>
<protein>
    <submittedName>
        <fullName evidence="1">Uncharacterized protein</fullName>
    </submittedName>
</protein>
<dbReference type="EMBL" id="CM042054">
    <property type="protein sequence ID" value="KAI3707418.1"/>
    <property type="molecule type" value="Genomic_DNA"/>
</dbReference>
<gene>
    <name evidence="1" type="ORF">L6452_25918</name>
</gene>
<proteinExistence type="predicted"/>
<evidence type="ECO:0000313" key="2">
    <source>
        <dbReference type="Proteomes" id="UP001055879"/>
    </source>
</evidence>
<comment type="caution">
    <text evidence="1">The sequence shown here is derived from an EMBL/GenBank/DDBJ whole genome shotgun (WGS) entry which is preliminary data.</text>
</comment>
<accession>A0ACB9ADI8</accession>
<reference evidence="1 2" key="2">
    <citation type="journal article" date="2022" name="Mol. Ecol. Resour.">
        <title>The genomes of chicory, endive, great burdock and yacon provide insights into Asteraceae paleo-polyploidization history and plant inulin production.</title>
        <authorList>
            <person name="Fan W."/>
            <person name="Wang S."/>
            <person name="Wang H."/>
            <person name="Wang A."/>
            <person name="Jiang F."/>
            <person name="Liu H."/>
            <person name="Zhao H."/>
            <person name="Xu D."/>
            <person name="Zhang Y."/>
        </authorList>
    </citation>
    <scope>NUCLEOTIDE SEQUENCE [LARGE SCALE GENOMIC DNA]</scope>
    <source>
        <strain evidence="2">cv. Niubang</strain>
    </source>
</reference>
<dbReference type="Proteomes" id="UP001055879">
    <property type="component" value="Linkage Group LG08"/>
</dbReference>
<keyword evidence="2" id="KW-1185">Reference proteome</keyword>
<sequence length="366" mass="41258">MATSSPALSNNSADTASITGSASPAVVRTTSTTTNPIVISNSSINTSKNLRGLNKPKCIKCGNVARSRCPYQACKSCCAKAQNPCHIHVLKGNSSFPDKTPSSSSSLIDQHANETSSSGNAHRVTSLRQLSNNFAQFNNLQTPSRARKPLTRKEASQINEWRFSKLKEYKDRNIEIENEAFDRYLQNITLLEDVFAVNSKLEEPMKHESSISIEEELEEKSKMMVSKLKMKLRADQIRTENFRDRMRFIVNNGLRKLKSETPTGNEEIELVNRPKKARYLNLVELNKKMSNARTVEDLKSCQLLKSQLFNRQQSENTETPDQLSDAKSEEKSESSPSKWFRTVTINQEALSHIVAQFSSLEEIEHL</sequence>
<organism evidence="1 2">
    <name type="scientific">Arctium lappa</name>
    <name type="common">Greater burdock</name>
    <name type="synonym">Lappa major</name>
    <dbReference type="NCBI Taxonomy" id="4217"/>
    <lineage>
        <taxon>Eukaryota</taxon>
        <taxon>Viridiplantae</taxon>
        <taxon>Streptophyta</taxon>
        <taxon>Embryophyta</taxon>
        <taxon>Tracheophyta</taxon>
        <taxon>Spermatophyta</taxon>
        <taxon>Magnoliopsida</taxon>
        <taxon>eudicotyledons</taxon>
        <taxon>Gunneridae</taxon>
        <taxon>Pentapetalae</taxon>
        <taxon>asterids</taxon>
        <taxon>campanulids</taxon>
        <taxon>Asterales</taxon>
        <taxon>Asteraceae</taxon>
        <taxon>Carduoideae</taxon>
        <taxon>Cardueae</taxon>
        <taxon>Arctiinae</taxon>
        <taxon>Arctium</taxon>
    </lineage>
</organism>
<name>A0ACB9ADI8_ARCLA</name>
<evidence type="ECO:0000313" key="1">
    <source>
        <dbReference type="EMBL" id="KAI3707418.1"/>
    </source>
</evidence>